<dbReference type="Gene3D" id="3.20.200.10">
    <property type="entry name" value="MHCK/EF2 kinase"/>
    <property type="match status" value="1"/>
</dbReference>
<dbReference type="SMART" id="SM00811">
    <property type="entry name" value="Alpha_kinase"/>
    <property type="match status" value="1"/>
</dbReference>
<evidence type="ECO:0000256" key="5">
    <source>
        <dbReference type="ARBA" id="ARBA00022840"/>
    </source>
</evidence>
<dbReference type="InterPro" id="IPR011009">
    <property type="entry name" value="Kinase-like_dom_sf"/>
</dbReference>
<dbReference type="PROSITE" id="PS51158">
    <property type="entry name" value="ALPHA_KINASE"/>
    <property type="match status" value="1"/>
</dbReference>
<dbReference type="GO" id="GO:0004674">
    <property type="term" value="F:protein serine/threonine kinase activity"/>
    <property type="evidence" value="ECO:0007669"/>
    <property type="project" value="UniProtKB-KW"/>
</dbReference>
<dbReference type="InterPro" id="IPR051852">
    <property type="entry name" value="Alpha-type_PK"/>
</dbReference>
<evidence type="ECO:0000256" key="1">
    <source>
        <dbReference type="ARBA" id="ARBA00022527"/>
    </source>
</evidence>
<feature type="region of interest" description="Disordered" evidence="6">
    <location>
        <begin position="342"/>
        <end position="374"/>
    </location>
</feature>
<keyword evidence="4 8" id="KW-0418">Kinase</keyword>
<keyword evidence="3" id="KW-0547">Nucleotide-binding</keyword>
<keyword evidence="1" id="KW-0723">Serine/threonine-protein kinase</keyword>
<dbReference type="GO" id="GO:0005524">
    <property type="term" value="F:ATP binding"/>
    <property type="evidence" value="ECO:0007669"/>
    <property type="project" value="UniProtKB-KW"/>
</dbReference>
<protein>
    <submittedName>
        <fullName evidence="8">Kinase-like domain-containing protein</fullName>
    </submittedName>
</protein>
<evidence type="ECO:0000313" key="9">
    <source>
        <dbReference type="Proteomes" id="UP000268093"/>
    </source>
</evidence>
<dbReference type="CDD" id="cd04515">
    <property type="entry name" value="Alpha_kinase"/>
    <property type="match status" value="1"/>
</dbReference>
<evidence type="ECO:0000256" key="4">
    <source>
        <dbReference type="ARBA" id="ARBA00022777"/>
    </source>
</evidence>
<gene>
    <name evidence="8" type="ORF">BC936DRAFT_148792</name>
</gene>
<evidence type="ECO:0000256" key="2">
    <source>
        <dbReference type="ARBA" id="ARBA00022679"/>
    </source>
</evidence>
<feature type="domain" description="Alpha-type protein kinase" evidence="7">
    <location>
        <begin position="44"/>
        <end position="251"/>
    </location>
</feature>
<dbReference type="GO" id="GO:1903013">
    <property type="term" value="P:response to differentiation-inducing factor 1"/>
    <property type="evidence" value="ECO:0007669"/>
    <property type="project" value="TreeGrafter"/>
</dbReference>
<comment type="caution">
    <text evidence="8">The sequence shown here is derived from an EMBL/GenBank/DDBJ whole genome shotgun (WGS) entry which is preliminary data.</text>
</comment>
<dbReference type="PANTHER" id="PTHR45992">
    <property type="entry name" value="EUKARYOTIC ELONGATION FACTOR 2 KINASE-RELATED"/>
    <property type="match status" value="1"/>
</dbReference>
<dbReference type="Gene3D" id="3.30.200.20">
    <property type="entry name" value="Phosphorylase Kinase, domain 1"/>
    <property type="match status" value="1"/>
</dbReference>
<reference evidence="8 9" key="1">
    <citation type="journal article" date="2018" name="New Phytol.">
        <title>Phylogenomics of Endogonaceae and evolution of mycorrhizas within Mucoromycota.</title>
        <authorList>
            <person name="Chang Y."/>
            <person name="Desiro A."/>
            <person name="Na H."/>
            <person name="Sandor L."/>
            <person name="Lipzen A."/>
            <person name="Clum A."/>
            <person name="Barry K."/>
            <person name="Grigoriev I.V."/>
            <person name="Martin F.M."/>
            <person name="Stajich J.E."/>
            <person name="Smith M.E."/>
            <person name="Bonito G."/>
            <person name="Spatafora J.W."/>
        </authorList>
    </citation>
    <scope>NUCLEOTIDE SEQUENCE [LARGE SCALE GENOMIC DNA]</scope>
    <source>
        <strain evidence="8 9">GMNB39</strain>
    </source>
</reference>
<dbReference type="AlphaFoldDB" id="A0A433D2A8"/>
<dbReference type="SUPFAM" id="SSF56112">
    <property type="entry name" value="Protein kinase-like (PK-like)"/>
    <property type="match status" value="1"/>
</dbReference>
<keyword evidence="2" id="KW-0808">Transferase</keyword>
<proteinExistence type="predicted"/>
<dbReference type="GO" id="GO:0031037">
    <property type="term" value="P:myosin II filament disassembly"/>
    <property type="evidence" value="ECO:0007669"/>
    <property type="project" value="TreeGrafter"/>
</dbReference>
<dbReference type="Proteomes" id="UP000268093">
    <property type="component" value="Unassembled WGS sequence"/>
</dbReference>
<evidence type="ECO:0000313" key="8">
    <source>
        <dbReference type="EMBL" id="RUP44965.1"/>
    </source>
</evidence>
<dbReference type="InterPro" id="IPR004166">
    <property type="entry name" value="a-kinase_dom"/>
</dbReference>
<evidence type="ECO:0000256" key="3">
    <source>
        <dbReference type="ARBA" id="ARBA00022741"/>
    </source>
</evidence>
<dbReference type="OrthoDB" id="2871286at2759"/>
<sequence>MEQTRTLGMIQNDDVAIVPLNWDHVERWGEQLSMKSYTCNLRRSLDSIIQAPLADLLTSNIQAFIRSDPFASGGLRYALPLYQPSDERKLVAKMFKDGPLTKDRYLEVMAIQAIATKLVYEFNRYNPPQTIDFIDVRVVEIEQTHPSEDTYFTVEPYIEGDYVKHNNNAGWSNELMATAQAYSHFTWQKSGNKLIVVDLQGVAYIMTDPVIHSVNPPHSFGSTDFGREGVDSFFSTHRCNYVCDMLNLTRHPMQPRDPISTITNQLQQANEQSGPRQVNCNAAGCSALVEIGQGGVLGAAATMSDIYCNSCKRRMRLNQTFTCNMSGCKIKFSITPYRYTARGEDPPTRCPAHRNPNVPTPGGPGRSRNPGRRP</sequence>
<keyword evidence="5" id="KW-0067">ATP-binding</keyword>
<dbReference type="EMBL" id="RBNI01008034">
    <property type="protein sequence ID" value="RUP44965.1"/>
    <property type="molecule type" value="Genomic_DNA"/>
</dbReference>
<keyword evidence="9" id="KW-1185">Reference proteome</keyword>
<dbReference type="Pfam" id="PF02816">
    <property type="entry name" value="Alpha_kinase"/>
    <property type="match status" value="1"/>
</dbReference>
<dbReference type="PANTHER" id="PTHR45992:SF2">
    <property type="entry name" value="EUKARYOTIC ELONGATION FACTOR 2 KINASE"/>
    <property type="match status" value="1"/>
</dbReference>
<evidence type="ECO:0000259" key="7">
    <source>
        <dbReference type="PROSITE" id="PS51158"/>
    </source>
</evidence>
<name>A0A433D2A8_9FUNG</name>
<accession>A0A433D2A8</accession>
<organism evidence="8 9">
    <name type="scientific">Jimgerdemannia flammicorona</name>
    <dbReference type="NCBI Taxonomy" id="994334"/>
    <lineage>
        <taxon>Eukaryota</taxon>
        <taxon>Fungi</taxon>
        <taxon>Fungi incertae sedis</taxon>
        <taxon>Mucoromycota</taxon>
        <taxon>Mucoromycotina</taxon>
        <taxon>Endogonomycetes</taxon>
        <taxon>Endogonales</taxon>
        <taxon>Endogonaceae</taxon>
        <taxon>Jimgerdemannia</taxon>
    </lineage>
</organism>
<evidence type="ECO:0000256" key="6">
    <source>
        <dbReference type="SAM" id="MobiDB-lite"/>
    </source>
</evidence>